<dbReference type="EMBL" id="NFKK01000002">
    <property type="protein sequence ID" value="OUP54194.1"/>
    <property type="molecule type" value="Genomic_DNA"/>
</dbReference>
<dbReference type="Proteomes" id="UP000195897">
    <property type="component" value="Unassembled WGS sequence"/>
</dbReference>
<keyword evidence="1" id="KW-0812">Transmembrane</keyword>
<evidence type="ECO:0000313" key="3">
    <source>
        <dbReference type="Proteomes" id="UP000195897"/>
    </source>
</evidence>
<keyword evidence="1" id="KW-0472">Membrane</keyword>
<accession>A0A1Y4LBT6</accession>
<evidence type="ECO:0000256" key="1">
    <source>
        <dbReference type="SAM" id="Phobius"/>
    </source>
</evidence>
<name>A0A1Y4LBT6_9FIRM</name>
<gene>
    <name evidence="2" type="ORF">B5F17_02990</name>
</gene>
<dbReference type="RefSeq" id="WP_087370632.1">
    <property type="nucleotide sequence ID" value="NZ_JBKTCX010000127.1"/>
</dbReference>
<comment type="caution">
    <text evidence="2">The sequence shown here is derived from an EMBL/GenBank/DDBJ whole genome shotgun (WGS) entry which is preliminary data.</text>
</comment>
<keyword evidence="1" id="KW-1133">Transmembrane helix</keyword>
<organism evidence="2 3">
    <name type="scientific">Butyricicoccus pullicaecorum</name>
    <dbReference type="NCBI Taxonomy" id="501571"/>
    <lineage>
        <taxon>Bacteria</taxon>
        <taxon>Bacillati</taxon>
        <taxon>Bacillota</taxon>
        <taxon>Clostridia</taxon>
        <taxon>Eubacteriales</taxon>
        <taxon>Butyricicoccaceae</taxon>
        <taxon>Butyricicoccus</taxon>
    </lineage>
</organism>
<protein>
    <submittedName>
        <fullName evidence="2">Conjugal transfer protein</fullName>
    </submittedName>
</protein>
<proteinExistence type="predicted"/>
<dbReference type="AlphaFoldDB" id="A0A1Y4LBT6"/>
<sequence length="48" mass="5520">MNLNALWLHLFGSTDFLGINFGFWAAMSIVLFITILMNVVFWTIALKK</sequence>
<evidence type="ECO:0000313" key="2">
    <source>
        <dbReference type="EMBL" id="OUP54194.1"/>
    </source>
</evidence>
<reference evidence="3" key="1">
    <citation type="submission" date="2017-04" db="EMBL/GenBank/DDBJ databases">
        <title>Function of individual gut microbiota members based on whole genome sequencing of pure cultures obtained from chicken caecum.</title>
        <authorList>
            <person name="Medvecky M."/>
            <person name="Cejkova D."/>
            <person name="Polansky O."/>
            <person name="Karasova D."/>
            <person name="Kubasova T."/>
            <person name="Cizek A."/>
            <person name="Rychlik I."/>
        </authorList>
    </citation>
    <scope>NUCLEOTIDE SEQUENCE [LARGE SCALE GENOMIC DNA]</scope>
    <source>
        <strain evidence="3">An180</strain>
    </source>
</reference>
<feature type="transmembrane region" description="Helical" evidence="1">
    <location>
        <begin position="23"/>
        <end position="46"/>
    </location>
</feature>